<dbReference type="CDD" id="cd03801">
    <property type="entry name" value="GT4_PimA-like"/>
    <property type="match status" value="1"/>
</dbReference>
<proteinExistence type="predicted"/>
<dbReference type="InterPro" id="IPR001296">
    <property type="entry name" value="Glyco_trans_1"/>
</dbReference>
<name>A0ABR5TQ36_9BACL</name>
<dbReference type="PANTHER" id="PTHR46401">
    <property type="entry name" value="GLYCOSYLTRANSFERASE WBBK-RELATED"/>
    <property type="match status" value="1"/>
</dbReference>
<dbReference type="RefSeq" id="WP_066128502.1">
    <property type="nucleotide sequence ID" value="NZ_KQ959854.1"/>
</dbReference>
<dbReference type="SUPFAM" id="SSF53756">
    <property type="entry name" value="UDP-Glycosyltransferase/glycogen phosphorylase"/>
    <property type="match status" value="1"/>
</dbReference>
<gene>
    <name evidence="3" type="ORF">HMPREF1871_00101</name>
</gene>
<dbReference type="Gene3D" id="3.40.50.2000">
    <property type="entry name" value="Glycogen Phosphorylase B"/>
    <property type="match status" value="2"/>
</dbReference>
<protein>
    <submittedName>
        <fullName evidence="3">Glycosyltransferase, group 1 family protein</fullName>
    </submittedName>
</protein>
<evidence type="ECO:0000259" key="2">
    <source>
        <dbReference type="Pfam" id="PF00534"/>
    </source>
</evidence>
<dbReference type="EMBL" id="LSDB01000001">
    <property type="protein sequence ID" value="KXB59033.1"/>
    <property type="molecule type" value="Genomic_DNA"/>
</dbReference>
<feature type="domain" description="Glycosyl transferase family 1" evidence="2">
    <location>
        <begin position="209"/>
        <end position="330"/>
    </location>
</feature>
<evidence type="ECO:0000313" key="3">
    <source>
        <dbReference type="EMBL" id="KXB59033.1"/>
    </source>
</evidence>
<keyword evidence="4" id="KW-1185">Reference proteome</keyword>
<dbReference type="PANTHER" id="PTHR46401:SF2">
    <property type="entry name" value="GLYCOSYLTRANSFERASE WBBK-RELATED"/>
    <property type="match status" value="1"/>
</dbReference>
<keyword evidence="1" id="KW-0808">Transferase</keyword>
<evidence type="ECO:0000256" key="1">
    <source>
        <dbReference type="ARBA" id="ARBA00022679"/>
    </source>
</evidence>
<dbReference type="Pfam" id="PF00534">
    <property type="entry name" value="Glycos_transf_1"/>
    <property type="match status" value="1"/>
</dbReference>
<evidence type="ECO:0000313" key="4">
    <source>
        <dbReference type="Proteomes" id="UP000070467"/>
    </source>
</evidence>
<sequence length="406" mass="47396">MKILHVIAQLPMKTGSGVYFTSVIDGLKEYKEVNQAAIYATTKDYSVNFLEEKNLYEVEFESKNIPFSIVGMSDTMPYKNTLYSEMTEQMFEIWQKNFYKILKKAKKEFNPDIVITHHLWILSSMVCDIFYDKKIYGICHNTDIRQALKNKDIKEKYVTNLKQLKKIFALSNDVINEIEEIYGYDKKNIIDFGAGYNEKIFYPLENYPKKEKIELIYAGKFSESKGFYEFIKSCNILQEKYDNISVDIIGNLTCENRAKIKELNLNIKNINIYNTLNQKELANILRKKDIFVLPSYFEGLGLIAVEALGSGVFVVSSEIKGLIEFLGEEINSSNVIEYVKLPKIYDTDKAVEEEKPEFVKRLVKKIELQITRVKTKRKFDKEILSLLQKHSWKNKISELYTIIKNK</sequence>
<accession>A0ABR5TQ36</accession>
<reference evidence="3 4" key="1">
    <citation type="submission" date="2016-01" db="EMBL/GenBank/DDBJ databases">
        <authorList>
            <person name="Mitreva M."/>
            <person name="Pepin K.H."/>
            <person name="Mihindukulasuriya K.A."/>
            <person name="Fulton R."/>
            <person name="Fronick C."/>
            <person name="O'Laughlin M."/>
            <person name="Miner T."/>
            <person name="Herter B."/>
            <person name="Rosa B.A."/>
            <person name="Cordes M."/>
            <person name="Tomlinson C."/>
            <person name="Wollam A."/>
            <person name="Palsikar V.B."/>
            <person name="Mardis E.R."/>
            <person name="Wilson R.K."/>
        </authorList>
    </citation>
    <scope>NUCLEOTIDE SEQUENCE [LARGE SCALE GENOMIC DNA]</scope>
    <source>
        <strain evidence="3 4">KA00071</strain>
    </source>
</reference>
<organism evidence="3 4">
    <name type="scientific">Gemelliphila asaccharolytica</name>
    <dbReference type="NCBI Taxonomy" id="502393"/>
    <lineage>
        <taxon>Bacteria</taxon>
        <taxon>Bacillati</taxon>
        <taxon>Bacillota</taxon>
        <taxon>Bacilli</taxon>
        <taxon>Bacillales</taxon>
        <taxon>Gemellaceae</taxon>
        <taxon>Gemelliphila</taxon>
    </lineage>
</organism>
<comment type="caution">
    <text evidence="3">The sequence shown here is derived from an EMBL/GenBank/DDBJ whole genome shotgun (WGS) entry which is preliminary data.</text>
</comment>
<dbReference type="Proteomes" id="UP000070467">
    <property type="component" value="Unassembled WGS sequence"/>
</dbReference>